<keyword evidence="3" id="KW-0813">Transport</keyword>
<gene>
    <name evidence="11" type="ORF">BGZ99_005876</name>
</gene>
<dbReference type="GO" id="GO:0016020">
    <property type="term" value="C:membrane"/>
    <property type="evidence" value="ECO:0007669"/>
    <property type="project" value="UniProtKB-SubCell"/>
</dbReference>
<feature type="transmembrane region" description="Helical" evidence="10">
    <location>
        <begin position="628"/>
        <end position="650"/>
    </location>
</feature>
<proteinExistence type="inferred from homology"/>
<name>A0A9P6UZM3_9FUNG</name>
<evidence type="ECO:0000256" key="7">
    <source>
        <dbReference type="ARBA" id="ARBA00022989"/>
    </source>
</evidence>
<feature type="transmembrane region" description="Helical" evidence="10">
    <location>
        <begin position="392"/>
        <end position="411"/>
    </location>
</feature>
<feature type="transmembrane region" description="Helical" evidence="10">
    <location>
        <begin position="547"/>
        <end position="567"/>
    </location>
</feature>
<dbReference type="NCBIfam" id="TIGR00728">
    <property type="entry name" value="OPT_sfam"/>
    <property type="match status" value="1"/>
</dbReference>
<evidence type="ECO:0000256" key="1">
    <source>
        <dbReference type="ARBA" id="ARBA00004141"/>
    </source>
</evidence>
<feature type="transmembrane region" description="Helical" evidence="10">
    <location>
        <begin position="518"/>
        <end position="541"/>
    </location>
</feature>
<evidence type="ECO:0000313" key="11">
    <source>
        <dbReference type="EMBL" id="KAG0328210.1"/>
    </source>
</evidence>
<feature type="transmembrane region" description="Helical" evidence="10">
    <location>
        <begin position="772"/>
        <end position="794"/>
    </location>
</feature>
<comment type="similarity">
    <text evidence="2">Belongs to the oligopeptide OPT transporter family.</text>
</comment>
<dbReference type="InterPro" id="IPR004648">
    <property type="entry name" value="Oligpept_transpt"/>
</dbReference>
<comment type="subcellular location">
    <subcellularLocation>
        <location evidence="1">Membrane</location>
        <topology evidence="1">Multi-pass membrane protein</topology>
    </subcellularLocation>
</comment>
<keyword evidence="7 10" id="KW-1133">Transmembrane helix</keyword>
<dbReference type="AlphaFoldDB" id="A0A9P6UZM3"/>
<organism evidence="11 12">
    <name type="scientific">Dissophora globulifera</name>
    <dbReference type="NCBI Taxonomy" id="979702"/>
    <lineage>
        <taxon>Eukaryota</taxon>
        <taxon>Fungi</taxon>
        <taxon>Fungi incertae sedis</taxon>
        <taxon>Mucoromycota</taxon>
        <taxon>Mortierellomycotina</taxon>
        <taxon>Mortierellomycetes</taxon>
        <taxon>Mortierellales</taxon>
        <taxon>Mortierellaceae</taxon>
        <taxon>Dissophora</taxon>
    </lineage>
</organism>
<feature type="transmembrane region" description="Helical" evidence="10">
    <location>
        <begin position="177"/>
        <end position="195"/>
    </location>
</feature>
<feature type="transmembrane region" description="Helical" evidence="10">
    <location>
        <begin position="255"/>
        <end position="273"/>
    </location>
</feature>
<keyword evidence="6" id="KW-0653">Protein transport</keyword>
<evidence type="ECO:0000313" key="12">
    <source>
        <dbReference type="Proteomes" id="UP000738325"/>
    </source>
</evidence>
<keyword evidence="5" id="KW-0571">Peptide transport</keyword>
<dbReference type="GO" id="GO:0035673">
    <property type="term" value="F:oligopeptide transmembrane transporter activity"/>
    <property type="evidence" value="ECO:0007669"/>
    <property type="project" value="InterPro"/>
</dbReference>
<evidence type="ECO:0000256" key="10">
    <source>
        <dbReference type="SAM" id="Phobius"/>
    </source>
</evidence>
<evidence type="ECO:0000256" key="4">
    <source>
        <dbReference type="ARBA" id="ARBA00022692"/>
    </source>
</evidence>
<evidence type="ECO:0000256" key="6">
    <source>
        <dbReference type="ARBA" id="ARBA00022927"/>
    </source>
</evidence>
<comment type="caution">
    <text evidence="11">The sequence shown here is derived from an EMBL/GenBank/DDBJ whole genome shotgun (WGS) entry which is preliminary data.</text>
</comment>
<sequence>MRNPLSPNAYSDGVEMNGVTDDHGNIRNNMALGNTHPTATEMTPMVELDTHSSSAHMPMAPTLMAAPLMHTTPSYSSEASSSNSSAIASGTGLLFEDEKHAIRSDSGRESPIMAIKEDRHSNSFNGVPMEKEEDGEQQVDGTVLTDEFGREISPIPEVAAVVPNTDDPMLPCMTFRFWVMGLISILALSIGQFMARVLPTRTFRIFRFEFSLNPGPFNVKEHVLITIMSSCGAGTAYAVDIIVIQRVFYKQDFGFLANLLLILTTQLTGYGMAGVLRRYLVYPAAMIWPANLVTVALFNTLHSREDLVAGQWTRQKFFAVFTLASFCYYWIPAYIFPTITALTLLCYINPKNVVLSQITGYRGLGVGVVSLDWNTITAFLGSPLITPWWAQVNIMVGFVFMAWVLVPIAYYTNLWNAEMYPILTSRLFTVDGYYYNTLAILTPDKTLDITMYEQYGPLRIATFFAISYGIGFAGLTAIIMHTFLYHRKQIWAQWKHARGSSQDVHYKLMQAYKEVPEWWYIALFLLMVVLAIITCEVWAYGLPWWCVLLAVGISAMFSLPIGLIQAVTNQQPGLNILTEFVVGYILPGRPIANVTFKTYGYITMAHAMSFLGDLKLGQYMKIPPRCMFATQLVGTLIAGFVNLITANWLLSTRPGICTPEGYPWTCPGANVFFSASVIWGVIAPARMFGPGSIYHPLMYFFVFGLFLPIPFYFFSRRWPGTLIDRIHTPVLLTSTGMMPPARPYQYANWLVVGFIFQFCVQRYRTDWYRRFNYILSAALDSGVALAALFIFFTLQMHNIDFPAWWGTNMELCPLDNANYTGDFPTRKPLPVPA</sequence>
<evidence type="ECO:0000256" key="3">
    <source>
        <dbReference type="ARBA" id="ARBA00022448"/>
    </source>
</evidence>
<dbReference type="EMBL" id="JAAAIP010000039">
    <property type="protein sequence ID" value="KAG0328210.1"/>
    <property type="molecule type" value="Genomic_DNA"/>
</dbReference>
<reference evidence="11" key="1">
    <citation type="journal article" date="2020" name="Fungal Divers.">
        <title>Resolving the Mortierellaceae phylogeny through synthesis of multi-gene phylogenetics and phylogenomics.</title>
        <authorList>
            <person name="Vandepol N."/>
            <person name="Liber J."/>
            <person name="Desiro A."/>
            <person name="Na H."/>
            <person name="Kennedy M."/>
            <person name="Barry K."/>
            <person name="Grigoriev I.V."/>
            <person name="Miller A.N."/>
            <person name="O'Donnell K."/>
            <person name="Stajich J.E."/>
            <person name="Bonito G."/>
        </authorList>
    </citation>
    <scope>NUCLEOTIDE SEQUENCE</scope>
    <source>
        <strain evidence="11">REB-010B</strain>
    </source>
</reference>
<feature type="region of interest" description="Disordered" evidence="9">
    <location>
        <begin position="103"/>
        <end position="138"/>
    </location>
</feature>
<keyword evidence="12" id="KW-1185">Reference proteome</keyword>
<feature type="transmembrane region" description="Helical" evidence="10">
    <location>
        <begin position="279"/>
        <end position="298"/>
    </location>
</feature>
<protein>
    <submittedName>
        <fullName evidence="11">Uncharacterized protein</fullName>
    </submittedName>
</protein>
<dbReference type="GO" id="GO:0015031">
    <property type="term" value="P:protein transport"/>
    <property type="evidence" value="ECO:0007669"/>
    <property type="project" value="UniProtKB-KW"/>
</dbReference>
<dbReference type="PANTHER" id="PTHR22601">
    <property type="entry name" value="ISP4 LIKE PROTEIN"/>
    <property type="match status" value="1"/>
</dbReference>
<feature type="transmembrane region" description="Helical" evidence="10">
    <location>
        <begin position="697"/>
        <end position="715"/>
    </location>
</feature>
<accession>A0A9P6UZM3</accession>
<feature type="transmembrane region" description="Helical" evidence="10">
    <location>
        <begin position="318"/>
        <end position="348"/>
    </location>
</feature>
<evidence type="ECO:0000256" key="8">
    <source>
        <dbReference type="ARBA" id="ARBA00023136"/>
    </source>
</evidence>
<keyword evidence="4 10" id="KW-0812">Transmembrane</keyword>
<feature type="transmembrane region" description="Helical" evidence="10">
    <location>
        <begin position="460"/>
        <end position="485"/>
    </location>
</feature>
<dbReference type="Pfam" id="PF03169">
    <property type="entry name" value="OPT"/>
    <property type="match status" value="1"/>
</dbReference>
<feature type="transmembrane region" description="Helical" evidence="10">
    <location>
        <begin position="574"/>
        <end position="592"/>
    </location>
</feature>
<dbReference type="Proteomes" id="UP000738325">
    <property type="component" value="Unassembled WGS sequence"/>
</dbReference>
<dbReference type="InterPro" id="IPR004813">
    <property type="entry name" value="OPT"/>
</dbReference>
<evidence type="ECO:0000256" key="2">
    <source>
        <dbReference type="ARBA" id="ARBA00008807"/>
    </source>
</evidence>
<dbReference type="OrthoDB" id="9986677at2759"/>
<feature type="transmembrane region" description="Helical" evidence="10">
    <location>
        <begin position="360"/>
        <end position="380"/>
    </location>
</feature>
<dbReference type="NCBIfam" id="TIGR00727">
    <property type="entry name" value="ISP4_OPT"/>
    <property type="match status" value="1"/>
</dbReference>
<evidence type="ECO:0000256" key="9">
    <source>
        <dbReference type="SAM" id="MobiDB-lite"/>
    </source>
</evidence>
<keyword evidence="8 10" id="KW-0472">Membrane</keyword>
<evidence type="ECO:0000256" key="5">
    <source>
        <dbReference type="ARBA" id="ARBA00022856"/>
    </source>
</evidence>
<feature type="transmembrane region" description="Helical" evidence="10">
    <location>
        <begin position="662"/>
        <end position="685"/>
    </location>
</feature>